<accession>A0A1C3KG86</accession>
<feature type="transmembrane region" description="Helical" evidence="1">
    <location>
        <begin position="45"/>
        <end position="66"/>
    </location>
</feature>
<keyword evidence="1" id="KW-0812">Transmembrane</keyword>
<reference evidence="2 3" key="1">
    <citation type="submission" date="2016-06" db="EMBL/GenBank/DDBJ databases">
        <authorList>
            <consortium name="Pathogen Informatics"/>
        </authorList>
    </citation>
    <scope>NUCLEOTIDE SEQUENCE [LARGE SCALE GENOMIC DNA]</scope>
</reference>
<dbReference type="Proteomes" id="UP000243200">
    <property type="component" value="Unassembled WGS sequence"/>
</dbReference>
<sequence>MVINNLYDLHNIQYKILQQLDLTDCTFLEGRSPLQSDESITRHSLIITGVTFSSLILLTLFILYNFSPVETRIQNILGGKGIVEFKLNNLQTIEMTEYAPEKEHTNFYIRRIKVAFHSA</sequence>
<keyword evidence="1" id="KW-0472">Membrane</keyword>
<dbReference type="EMBL" id="FLRJ01000100">
    <property type="protein sequence ID" value="SBT72642.1"/>
    <property type="molecule type" value="Genomic_DNA"/>
</dbReference>
<evidence type="ECO:0008006" key="4">
    <source>
        <dbReference type="Google" id="ProtNLM"/>
    </source>
</evidence>
<protein>
    <recommendedName>
        <fullName evidence="4">PIR protein</fullName>
    </recommendedName>
</protein>
<evidence type="ECO:0000313" key="3">
    <source>
        <dbReference type="Proteomes" id="UP000243200"/>
    </source>
</evidence>
<dbReference type="AlphaFoldDB" id="A0A1C3KG86"/>
<dbReference type="VEuPathDB" id="PlasmoDB:POWCR01_000043800"/>
<organism evidence="2 3">
    <name type="scientific">Plasmodium ovale</name>
    <name type="common">malaria parasite P. ovale</name>
    <dbReference type="NCBI Taxonomy" id="36330"/>
    <lineage>
        <taxon>Eukaryota</taxon>
        <taxon>Sar</taxon>
        <taxon>Alveolata</taxon>
        <taxon>Apicomplexa</taxon>
        <taxon>Aconoidasida</taxon>
        <taxon>Haemosporida</taxon>
        <taxon>Plasmodiidae</taxon>
        <taxon>Plasmodium</taxon>
        <taxon>Plasmodium (Plasmodium)</taxon>
    </lineage>
</organism>
<proteinExistence type="predicted"/>
<keyword evidence="1" id="KW-1133">Transmembrane helix</keyword>
<evidence type="ECO:0000256" key="1">
    <source>
        <dbReference type="SAM" id="Phobius"/>
    </source>
</evidence>
<dbReference type="OrthoDB" id="10432556at2759"/>
<dbReference type="VEuPathDB" id="PlasmoDB:PocGH01_00087400"/>
<evidence type="ECO:0000313" key="2">
    <source>
        <dbReference type="EMBL" id="SBT72642.1"/>
    </source>
</evidence>
<name>A0A1C3KG86_PLAOA</name>
<gene>
    <name evidence="2" type="primary">PowCR01_000043800</name>
    <name evidence="2" type="ORF">POWCR01_000043800</name>
</gene>